<name>A0A8A5LUF7_9CAUD</name>
<dbReference type="EMBL" id="MW601223">
    <property type="protein sequence ID" value="QTF82154.1"/>
    <property type="molecule type" value="Genomic_DNA"/>
</dbReference>
<dbReference type="Proteomes" id="UP000664925">
    <property type="component" value="Segment"/>
</dbReference>
<protein>
    <submittedName>
        <fullName evidence="1">Uncharacterized protein</fullName>
    </submittedName>
</protein>
<accession>A0A8A5LUF7</accession>
<keyword evidence="2" id="KW-1185">Reference proteome</keyword>
<organism evidence="1 2">
    <name type="scientific">Arthrobacter phage Prairie</name>
    <dbReference type="NCBI Taxonomy" id="2816463"/>
    <lineage>
        <taxon>Viruses</taxon>
        <taxon>Duplodnaviria</taxon>
        <taxon>Heunggongvirae</taxon>
        <taxon>Uroviricota</taxon>
        <taxon>Caudoviricetes</taxon>
        <taxon>Berryhillviridae</taxon>
        <taxon>Lilmacvirus</taxon>
        <taxon>Lilmacvirus prairie</taxon>
    </lineage>
</organism>
<proteinExistence type="predicted"/>
<sequence>MGEGLVTRRLREGEIGDAAPPGTAGLCNYSPYADGTGMCGAPAKWHMWPGTPPDERADFTAYSCGGHTLPPSVLFDWHRTDTGACAIPGAMWQTGDRQGEGRCVHEIGADLA</sequence>
<gene>
    <name evidence="1" type="primary">57</name>
    <name evidence="1" type="ORF">SEA_PRAIRIE_57</name>
</gene>
<evidence type="ECO:0000313" key="1">
    <source>
        <dbReference type="EMBL" id="QTF82154.1"/>
    </source>
</evidence>
<evidence type="ECO:0000313" key="2">
    <source>
        <dbReference type="Proteomes" id="UP000664925"/>
    </source>
</evidence>
<reference evidence="1" key="1">
    <citation type="submission" date="2021-02" db="EMBL/GenBank/DDBJ databases">
        <authorList>
            <person name="Johnson B.J."/>
            <person name="Isenhart S.H."/>
            <person name="Brown D.K."/>
            <person name="Kleven A.S."/>
            <person name="Bohn B.R."/>
            <person name="Martinez L.A."/>
            <person name="Garcia C.A."/>
            <person name="Zack K.M."/>
            <person name="Garlena R.A."/>
            <person name="Russell D.A."/>
            <person name="Jacobs-Sera D."/>
            <person name="Hatfull G.F."/>
        </authorList>
    </citation>
    <scope>NUCLEOTIDE SEQUENCE</scope>
</reference>